<dbReference type="GO" id="GO:0051258">
    <property type="term" value="P:protein polymerization"/>
    <property type="evidence" value="ECO:0007669"/>
    <property type="project" value="UniProtKB-UniRule"/>
</dbReference>
<reference evidence="13 14" key="1">
    <citation type="submission" date="2011-06" db="EMBL/GenBank/DDBJ databases">
        <title>The complete genome of Spirochaeta thermophila DSM 6578.</title>
        <authorList>
            <consortium name="US DOE Joint Genome Institute (JGI-PGF)"/>
            <person name="Lucas S."/>
            <person name="Lapidus A."/>
            <person name="Bruce D."/>
            <person name="Goodwin L."/>
            <person name="Pitluck S."/>
            <person name="Peters L."/>
            <person name="Kyrpides N."/>
            <person name="Mavromatis K."/>
            <person name="Ivanova N."/>
            <person name="Mikailova N."/>
            <person name="Pagani I."/>
            <person name="Chertkov O."/>
            <person name="Detter J.C."/>
            <person name="Tapia R."/>
            <person name="Han C."/>
            <person name="Land M."/>
            <person name="Hauser L."/>
            <person name="Markowitz V."/>
            <person name="Cheng J.-F."/>
            <person name="Hugenholtz P."/>
            <person name="Woyke T."/>
            <person name="Wu D."/>
            <person name="Spring S."/>
            <person name="Merkhoffer B."/>
            <person name="Schneider S."/>
            <person name="Klenk H.-P."/>
            <person name="Eisen J.A."/>
        </authorList>
    </citation>
    <scope>NUCLEOTIDE SEQUENCE [LARGE SCALE GENOMIC DNA]</scope>
    <source>
        <strain evidence="14">ATCC 700085 / DSM 6578 / Z-1203</strain>
    </source>
</reference>
<dbReference type="Gene3D" id="3.40.50.1440">
    <property type="entry name" value="Tubulin/FtsZ, GTPase domain"/>
    <property type="match status" value="1"/>
</dbReference>
<feature type="binding site" evidence="8">
    <location>
        <begin position="23"/>
        <end position="27"/>
    </location>
    <ligand>
        <name>GTP</name>
        <dbReference type="ChEBI" id="CHEBI:37565"/>
    </ligand>
</feature>
<evidence type="ECO:0000256" key="5">
    <source>
        <dbReference type="ARBA" id="ARBA00023134"/>
    </source>
</evidence>
<dbReference type="PANTHER" id="PTHR30314:SF3">
    <property type="entry name" value="MITOCHONDRIAL DIVISION PROTEIN FSZA"/>
    <property type="match status" value="1"/>
</dbReference>
<evidence type="ECO:0000259" key="11">
    <source>
        <dbReference type="SMART" id="SM00864"/>
    </source>
</evidence>
<evidence type="ECO:0000256" key="3">
    <source>
        <dbReference type="ARBA" id="ARBA00022618"/>
    </source>
</evidence>
<name>G0GCB3_WINT7</name>
<dbReference type="NCBIfam" id="TIGR00065">
    <property type="entry name" value="ftsZ"/>
    <property type="match status" value="1"/>
</dbReference>
<keyword evidence="2 8" id="KW-0963">Cytoplasm</keyword>
<dbReference type="Pfam" id="PF12327">
    <property type="entry name" value="FtsZ_C"/>
    <property type="match status" value="1"/>
</dbReference>
<dbReference type="STRING" id="869211.Spith_0924"/>
<keyword evidence="6 8" id="KW-0717">Septation</keyword>
<dbReference type="InterPro" id="IPR036525">
    <property type="entry name" value="Tubulin/FtsZ_GTPase_sf"/>
</dbReference>
<dbReference type="CDD" id="cd02201">
    <property type="entry name" value="FtsZ_type1"/>
    <property type="match status" value="1"/>
</dbReference>
<dbReference type="GO" id="GO:0003924">
    <property type="term" value="F:GTPase activity"/>
    <property type="evidence" value="ECO:0007669"/>
    <property type="project" value="UniProtKB-UniRule"/>
</dbReference>
<dbReference type="InterPro" id="IPR037103">
    <property type="entry name" value="Tubulin/FtsZ-like_C"/>
</dbReference>
<proteinExistence type="inferred from homology"/>
<dbReference type="SMART" id="SM00865">
    <property type="entry name" value="Tubulin_C"/>
    <property type="match status" value="1"/>
</dbReference>
<dbReference type="RefSeq" id="WP_014624569.1">
    <property type="nucleotide sequence ID" value="NC_017583.1"/>
</dbReference>
<dbReference type="GO" id="GO:0005737">
    <property type="term" value="C:cytoplasm"/>
    <property type="evidence" value="ECO:0007669"/>
    <property type="project" value="UniProtKB-SubCell"/>
</dbReference>
<evidence type="ECO:0000256" key="9">
    <source>
        <dbReference type="NCBIfam" id="TIGR00065"/>
    </source>
</evidence>
<evidence type="ECO:0000256" key="8">
    <source>
        <dbReference type="HAMAP-Rule" id="MF_00909"/>
    </source>
</evidence>
<dbReference type="FunFam" id="3.40.50.1440:FF:000023">
    <property type="entry name" value="Cell division protein FtsZ"/>
    <property type="match status" value="1"/>
</dbReference>
<keyword evidence="5 8" id="KW-0342">GTP-binding</keyword>
<feature type="binding site" evidence="8">
    <location>
        <position position="141"/>
    </location>
    <ligand>
        <name>GTP</name>
        <dbReference type="ChEBI" id="CHEBI:37565"/>
    </ligand>
</feature>
<feature type="domain" description="Tubulin/FtsZ 2-layer sandwich" evidence="12">
    <location>
        <begin position="209"/>
        <end position="329"/>
    </location>
</feature>
<evidence type="ECO:0000313" key="14">
    <source>
        <dbReference type="Proteomes" id="UP000007254"/>
    </source>
</evidence>
<feature type="binding site" evidence="8">
    <location>
        <position position="189"/>
    </location>
    <ligand>
        <name>GTP</name>
        <dbReference type="ChEBI" id="CHEBI:37565"/>
    </ligand>
</feature>
<keyword evidence="14" id="KW-1185">Reference proteome</keyword>
<dbReference type="PRINTS" id="PR00423">
    <property type="entry name" value="CELLDVISFTSZ"/>
</dbReference>
<dbReference type="Proteomes" id="UP000007254">
    <property type="component" value="Chromosome"/>
</dbReference>
<evidence type="ECO:0000259" key="12">
    <source>
        <dbReference type="SMART" id="SM00865"/>
    </source>
</evidence>
<dbReference type="Pfam" id="PF00091">
    <property type="entry name" value="Tubulin"/>
    <property type="match status" value="1"/>
</dbReference>
<accession>G0GCB3</accession>
<sequence>MNIELIDEFSQNPTRIKVIGVGGGGCNAVNRMIEAGVQHVDFVAMNTDVQALGLSLADTKVPLGKKLTGGLGAGGNPEVGGKAAEEDRDTIRDLLTGADMVFITAGMGGGTGTGAAPVIASVARELDILTVGVVTRPFGFEGRQKARIAEEGIRKMREFVDTLIIIPNENLLKVVKPNTPLREAFKVADDVLRQGVQGISDLITRPGIINIDFADVRKIMKGRGDALMGVGRGRGENRAVDAATTAINNPLLDDIQIEGAKGILVNVTAGPDFTLQEYSEVMNIINANSKSDEETEIIVGTAEDPEMEDWVVVTVIATGFQHVRAVEEEKPAQERKEVLSVDEWDRILGKGGAPKKEERMVPRSLFPSEDELGIPAVLRYQRRKGQ</sequence>
<dbReference type="InterPro" id="IPR020805">
    <property type="entry name" value="Cell_div_FtsZ_CS"/>
</dbReference>
<evidence type="ECO:0000256" key="2">
    <source>
        <dbReference type="ARBA" id="ARBA00022490"/>
    </source>
</evidence>
<dbReference type="OrthoDB" id="9813375at2"/>
<comment type="similarity">
    <text evidence="1 8 10">Belongs to the FtsZ family.</text>
</comment>
<dbReference type="SUPFAM" id="SSF52490">
    <property type="entry name" value="Tubulin nucleotide-binding domain-like"/>
    <property type="match status" value="1"/>
</dbReference>
<dbReference type="PROSITE" id="PS01135">
    <property type="entry name" value="FTSZ_2"/>
    <property type="match status" value="1"/>
</dbReference>
<comment type="function">
    <text evidence="8 10">Essential cell division protein that forms a contractile ring structure (Z ring) at the future cell division site. The regulation of the ring assembly controls the timing and the location of cell division. One of the functions of the FtsZ ring is to recruit other cell division proteins to the septum to produce a new cell wall between the dividing cells. Binds GTP and shows GTPase activity.</text>
</comment>
<dbReference type="SUPFAM" id="SSF55307">
    <property type="entry name" value="Tubulin C-terminal domain-like"/>
    <property type="match status" value="1"/>
</dbReference>
<comment type="subcellular location">
    <subcellularLocation>
        <location evidence="8">Cytoplasm</location>
    </subcellularLocation>
    <text evidence="8">Assembles at midcell at the inner surface of the cytoplasmic membrane.</text>
</comment>
<dbReference type="Gene3D" id="3.30.1330.20">
    <property type="entry name" value="Tubulin/FtsZ, C-terminal domain"/>
    <property type="match status" value="1"/>
</dbReference>
<gene>
    <name evidence="8" type="primary">ftsZ</name>
    <name evidence="13" type="ordered locus">Spith_0924</name>
</gene>
<dbReference type="InterPro" id="IPR003008">
    <property type="entry name" value="Tubulin_FtsZ_GTPase"/>
</dbReference>
<dbReference type="EMBL" id="CP002903">
    <property type="protein sequence ID" value="AEJ61198.1"/>
    <property type="molecule type" value="Genomic_DNA"/>
</dbReference>
<evidence type="ECO:0000313" key="13">
    <source>
        <dbReference type="EMBL" id="AEJ61198.1"/>
    </source>
</evidence>
<evidence type="ECO:0000256" key="1">
    <source>
        <dbReference type="ARBA" id="ARBA00009690"/>
    </source>
</evidence>
<feature type="domain" description="Tubulin/FtsZ GTPase" evidence="11">
    <location>
        <begin position="15"/>
        <end position="207"/>
    </location>
</feature>
<dbReference type="KEGG" id="stq:Spith_0924"/>
<dbReference type="HAMAP" id="MF_00909">
    <property type="entry name" value="FtsZ"/>
    <property type="match status" value="1"/>
</dbReference>
<feature type="binding site" evidence="8">
    <location>
        <position position="145"/>
    </location>
    <ligand>
        <name>GTP</name>
        <dbReference type="ChEBI" id="CHEBI:37565"/>
    </ligand>
</feature>
<organism evidence="13 14">
    <name type="scientific">Winmispira thermophila (strain ATCC 700085 / DSM 6578 / Z-1203)</name>
    <name type="common">Spirochaeta thermophila</name>
    <dbReference type="NCBI Taxonomy" id="869211"/>
    <lineage>
        <taxon>Bacteria</taxon>
        <taxon>Pseudomonadati</taxon>
        <taxon>Spirochaetota</taxon>
        <taxon>Spirochaetia</taxon>
        <taxon>Winmispirales</taxon>
        <taxon>Winmispiraceae</taxon>
        <taxon>Winmispira</taxon>
    </lineage>
</organism>
<dbReference type="GO" id="GO:0000917">
    <property type="term" value="P:division septum assembly"/>
    <property type="evidence" value="ECO:0007669"/>
    <property type="project" value="UniProtKB-KW"/>
</dbReference>
<dbReference type="PROSITE" id="PS01134">
    <property type="entry name" value="FTSZ_1"/>
    <property type="match status" value="1"/>
</dbReference>
<dbReference type="GO" id="GO:0043093">
    <property type="term" value="P:FtsZ-dependent cytokinesis"/>
    <property type="evidence" value="ECO:0007669"/>
    <property type="project" value="UniProtKB-UniRule"/>
</dbReference>
<dbReference type="PANTHER" id="PTHR30314">
    <property type="entry name" value="CELL DIVISION PROTEIN FTSZ-RELATED"/>
    <property type="match status" value="1"/>
</dbReference>
<dbReference type="InterPro" id="IPR024757">
    <property type="entry name" value="FtsZ_C"/>
</dbReference>
<keyword evidence="4 8" id="KW-0547">Nucleotide-binding</keyword>
<evidence type="ECO:0000256" key="4">
    <source>
        <dbReference type="ARBA" id="ARBA00022741"/>
    </source>
</evidence>
<evidence type="ECO:0000256" key="6">
    <source>
        <dbReference type="ARBA" id="ARBA00023210"/>
    </source>
</evidence>
<feature type="binding site" evidence="8">
    <location>
        <begin position="110"/>
        <end position="112"/>
    </location>
    <ligand>
        <name>GTP</name>
        <dbReference type="ChEBI" id="CHEBI:37565"/>
    </ligand>
</feature>
<dbReference type="InterPro" id="IPR000158">
    <property type="entry name" value="Cell_div_FtsZ"/>
</dbReference>
<dbReference type="GO" id="GO:0005525">
    <property type="term" value="F:GTP binding"/>
    <property type="evidence" value="ECO:0007669"/>
    <property type="project" value="UniProtKB-UniRule"/>
</dbReference>
<evidence type="ECO:0000256" key="10">
    <source>
        <dbReference type="RuleBase" id="RU000631"/>
    </source>
</evidence>
<dbReference type="InterPro" id="IPR018316">
    <property type="entry name" value="Tubulin/FtsZ_2-layer-sand-dom"/>
</dbReference>
<keyword evidence="3 8" id="KW-0132">Cell division</keyword>
<dbReference type="InterPro" id="IPR045061">
    <property type="entry name" value="FtsZ/CetZ"/>
</dbReference>
<keyword evidence="7 8" id="KW-0131">Cell cycle</keyword>
<dbReference type="AlphaFoldDB" id="G0GCB3"/>
<protein>
    <recommendedName>
        <fullName evidence="8 9">Cell division protein FtsZ</fullName>
    </recommendedName>
</protein>
<evidence type="ECO:0000256" key="7">
    <source>
        <dbReference type="ARBA" id="ARBA00023306"/>
    </source>
</evidence>
<dbReference type="HOGENOM" id="CLU_024865_0_1_12"/>
<comment type="subunit">
    <text evidence="8">Homodimer. Polymerizes to form a dynamic ring structure in a strictly GTP-dependent manner. Interacts directly with several other division proteins.</text>
</comment>
<dbReference type="SMART" id="SM00864">
    <property type="entry name" value="Tubulin"/>
    <property type="match status" value="1"/>
</dbReference>
<dbReference type="GO" id="GO:0032153">
    <property type="term" value="C:cell division site"/>
    <property type="evidence" value="ECO:0007669"/>
    <property type="project" value="UniProtKB-UniRule"/>
</dbReference>
<dbReference type="InterPro" id="IPR008280">
    <property type="entry name" value="Tub_FtsZ_C"/>
</dbReference>